<comment type="caution">
    <text evidence="2">The sequence shown here is derived from an EMBL/GenBank/DDBJ whole genome shotgun (WGS) entry which is preliminary data.</text>
</comment>
<protein>
    <submittedName>
        <fullName evidence="2">Uncharacterized protein</fullName>
    </submittedName>
</protein>
<evidence type="ECO:0000313" key="2">
    <source>
        <dbReference type="EMBL" id="CAK9144391.1"/>
    </source>
</evidence>
<gene>
    <name evidence="2" type="ORF">ILEXP_LOCUS12144</name>
</gene>
<dbReference type="AlphaFoldDB" id="A0ABC8RHD7"/>
<dbReference type="EMBL" id="CAUOFW020001391">
    <property type="protein sequence ID" value="CAK9144391.1"/>
    <property type="molecule type" value="Genomic_DNA"/>
</dbReference>
<proteinExistence type="predicted"/>
<evidence type="ECO:0000256" key="1">
    <source>
        <dbReference type="SAM" id="MobiDB-lite"/>
    </source>
</evidence>
<reference evidence="2 3" key="1">
    <citation type="submission" date="2024-02" db="EMBL/GenBank/DDBJ databases">
        <authorList>
            <person name="Vignale AGUSTIN F."/>
            <person name="Sosa J E."/>
            <person name="Modenutti C."/>
        </authorList>
    </citation>
    <scope>NUCLEOTIDE SEQUENCE [LARGE SCALE GENOMIC DNA]</scope>
</reference>
<evidence type="ECO:0000313" key="3">
    <source>
        <dbReference type="Proteomes" id="UP001642360"/>
    </source>
</evidence>
<keyword evidence="3" id="KW-1185">Reference proteome</keyword>
<name>A0ABC8RHD7_9AQUA</name>
<dbReference type="Proteomes" id="UP001642360">
    <property type="component" value="Unassembled WGS sequence"/>
</dbReference>
<sequence>MDLQGHDDLYCRKKVKETESVKVGKVKVSLMTKDKGKEKTSSSRAGQEDAKMLVKEKDASQLKIGGMQRKELKHKSILQENIFEALNSIDRDDSLCLDKGDCSNKGESLDLVRGGKERDVINGEVNEALNDVIDVEKDGVMNQGVD</sequence>
<organism evidence="2 3">
    <name type="scientific">Ilex paraguariensis</name>
    <name type="common">yerba mate</name>
    <dbReference type="NCBI Taxonomy" id="185542"/>
    <lineage>
        <taxon>Eukaryota</taxon>
        <taxon>Viridiplantae</taxon>
        <taxon>Streptophyta</taxon>
        <taxon>Embryophyta</taxon>
        <taxon>Tracheophyta</taxon>
        <taxon>Spermatophyta</taxon>
        <taxon>Magnoliopsida</taxon>
        <taxon>eudicotyledons</taxon>
        <taxon>Gunneridae</taxon>
        <taxon>Pentapetalae</taxon>
        <taxon>asterids</taxon>
        <taxon>campanulids</taxon>
        <taxon>Aquifoliales</taxon>
        <taxon>Aquifoliaceae</taxon>
        <taxon>Ilex</taxon>
    </lineage>
</organism>
<feature type="region of interest" description="Disordered" evidence="1">
    <location>
        <begin position="32"/>
        <end position="53"/>
    </location>
</feature>
<accession>A0ABC8RHD7</accession>